<dbReference type="RefSeq" id="XP_022316820.1">
    <property type="nucleotide sequence ID" value="XM_022461112.1"/>
</dbReference>
<organism evidence="1 2">
    <name type="scientific">Crassostrea virginica</name>
    <name type="common">Eastern oyster</name>
    <dbReference type="NCBI Taxonomy" id="6565"/>
    <lineage>
        <taxon>Eukaryota</taxon>
        <taxon>Metazoa</taxon>
        <taxon>Spiralia</taxon>
        <taxon>Lophotrochozoa</taxon>
        <taxon>Mollusca</taxon>
        <taxon>Bivalvia</taxon>
        <taxon>Autobranchia</taxon>
        <taxon>Pteriomorphia</taxon>
        <taxon>Ostreida</taxon>
        <taxon>Ostreoidea</taxon>
        <taxon>Ostreidae</taxon>
        <taxon>Crassostrea</taxon>
    </lineage>
</organism>
<dbReference type="Proteomes" id="UP000694844">
    <property type="component" value="Chromosome 2"/>
</dbReference>
<accession>A0A8B8CM16</accession>
<protein>
    <submittedName>
        <fullName evidence="2">Uncharacterized protein LOC111120396</fullName>
    </submittedName>
</protein>
<sequence length="141" mass="16416">MIFGKVAYQVYSNDLTLPVCLVVLWETEARVCRTSYDCPQRARCCRNSHGDTLPLQEGKSRDILIGIDSPLQSSGRCSSRLARKNEQCDPNNCECEQELDCYRPMSGICCPLYRCYNATWVKQQREFWEKCFRNPRCRLPM</sequence>
<dbReference type="OrthoDB" id="6137666at2759"/>
<gene>
    <name evidence="2" type="primary">LOC111120396</name>
</gene>
<evidence type="ECO:0000313" key="2">
    <source>
        <dbReference type="RefSeq" id="XP_022316820.1"/>
    </source>
</evidence>
<dbReference type="AlphaFoldDB" id="A0A8B8CM16"/>
<evidence type="ECO:0000313" key="1">
    <source>
        <dbReference type="Proteomes" id="UP000694844"/>
    </source>
</evidence>
<reference evidence="2" key="1">
    <citation type="submission" date="2025-08" db="UniProtKB">
        <authorList>
            <consortium name="RefSeq"/>
        </authorList>
    </citation>
    <scope>IDENTIFICATION</scope>
    <source>
        <tissue evidence="2">Whole sample</tissue>
    </source>
</reference>
<name>A0A8B8CM16_CRAVI</name>
<dbReference type="KEGG" id="cvn:111120396"/>
<keyword evidence="1" id="KW-1185">Reference proteome</keyword>
<proteinExistence type="predicted"/>
<dbReference type="GeneID" id="111120396"/>